<feature type="region of interest" description="Disordered" evidence="1">
    <location>
        <begin position="102"/>
        <end position="122"/>
    </location>
</feature>
<organism evidence="3 4">
    <name type="scientific">Stakelama marina</name>
    <dbReference type="NCBI Taxonomy" id="2826939"/>
    <lineage>
        <taxon>Bacteria</taxon>
        <taxon>Pseudomonadati</taxon>
        <taxon>Pseudomonadota</taxon>
        <taxon>Alphaproteobacteria</taxon>
        <taxon>Sphingomonadales</taxon>
        <taxon>Sphingomonadaceae</taxon>
        <taxon>Stakelama</taxon>
    </lineage>
</organism>
<dbReference type="AlphaFoldDB" id="A0A8T4IDX4"/>
<dbReference type="InterPro" id="IPR011051">
    <property type="entry name" value="RmlC_Cupin_sf"/>
</dbReference>
<reference evidence="3" key="1">
    <citation type="submission" date="2021-04" db="EMBL/GenBank/DDBJ databases">
        <title>Ouciella asimina sp. nov., isolated from the surface seawater in the hydrothermal field of Okinawa Trough.</title>
        <authorList>
            <person name="Shuang W."/>
        </authorList>
    </citation>
    <scope>NUCLEOTIDE SEQUENCE</scope>
    <source>
        <strain evidence="3">LXI357</strain>
    </source>
</reference>
<dbReference type="InterPro" id="IPR014710">
    <property type="entry name" value="RmlC-like_jellyroll"/>
</dbReference>
<dbReference type="CDD" id="cd02226">
    <property type="entry name" value="cupin_YdbB-like"/>
    <property type="match status" value="1"/>
</dbReference>
<proteinExistence type="predicted"/>
<dbReference type="RefSeq" id="WP_284054457.1">
    <property type="nucleotide sequence ID" value="NZ_JAGRQC010000003.1"/>
</dbReference>
<evidence type="ECO:0000256" key="1">
    <source>
        <dbReference type="SAM" id="MobiDB-lite"/>
    </source>
</evidence>
<feature type="compositionally biased region" description="Basic and acidic residues" evidence="1">
    <location>
        <begin position="110"/>
        <end position="122"/>
    </location>
</feature>
<keyword evidence="4" id="KW-1185">Reference proteome</keyword>
<dbReference type="Proteomes" id="UP000676996">
    <property type="component" value="Unassembled WGS sequence"/>
</dbReference>
<dbReference type="InterPro" id="IPR052044">
    <property type="entry name" value="PKS_Associated_Protein"/>
</dbReference>
<evidence type="ECO:0000313" key="4">
    <source>
        <dbReference type="Proteomes" id="UP000676996"/>
    </source>
</evidence>
<evidence type="ECO:0000259" key="2">
    <source>
        <dbReference type="Pfam" id="PF07883"/>
    </source>
</evidence>
<dbReference type="PANTHER" id="PTHR36114">
    <property type="entry name" value="16.7 KDA PROTEIN IN WHIE LOCUS"/>
    <property type="match status" value="1"/>
</dbReference>
<gene>
    <name evidence="3" type="ORF">J7S20_11940</name>
</gene>
<accession>A0A8T4IDX4</accession>
<comment type="caution">
    <text evidence="3">The sequence shown here is derived from an EMBL/GenBank/DDBJ whole genome shotgun (WGS) entry which is preliminary data.</text>
</comment>
<dbReference type="Pfam" id="PF07883">
    <property type="entry name" value="Cupin_2"/>
    <property type="match status" value="1"/>
</dbReference>
<dbReference type="PANTHER" id="PTHR36114:SF1">
    <property type="entry name" value="16.7 KDA PROTEIN IN WHIE LOCUS"/>
    <property type="match status" value="1"/>
</dbReference>
<feature type="domain" description="Cupin type-2" evidence="2">
    <location>
        <begin position="39"/>
        <end position="97"/>
    </location>
</feature>
<sequence length="122" mass="13803">MPKKINLADAFSRFDDAWNPRILGDVNDAQVKVAKFRGAFDWHHHDDEDEMFLVVSGRMRMGLRDGDIDLDAGELIVVPAGVEHRPEALGGECHVLMFEPATTLNTGTEESERTRRDLERLD</sequence>
<dbReference type="Gene3D" id="2.60.120.10">
    <property type="entry name" value="Jelly Rolls"/>
    <property type="match status" value="1"/>
</dbReference>
<name>A0A8T4IDX4_9SPHN</name>
<dbReference type="EMBL" id="JAGRQC010000003">
    <property type="protein sequence ID" value="MBR0553218.1"/>
    <property type="molecule type" value="Genomic_DNA"/>
</dbReference>
<dbReference type="SUPFAM" id="SSF51182">
    <property type="entry name" value="RmlC-like cupins"/>
    <property type="match status" value="1"/>
</dbReference>
<dbReference type="InterPro" id="IPR013096">
    <property type="entry name" value="Cupin_2"/>
</dbReference>
<evidence type="ECO:0000313" key="3">
    <source>
        <dbReference type="EMBL" id="MBR0553218.1"/>
    </source>
</evidence>
<protein>
    <submittedName>
        <fullName evidence="3">Cupin domain-containing protein</fullName>
    </submittedName>
</protein>